<dbReference type="Proteomes" id="UP000011087">
    <property type="component" value="Unassembled WGS sequence"/>
</dbReference>
<evidence type="ECO:0000313" key="2">
    <source>
        <dbReference type="EMBL" id="EKX48271.1"/>
    </source>
</evidence>
<keyword evidence="4" id="KW-1185">Reference proteome</keyword>
<dbReference type="GeneID" id="17305049"/>
<accession>L1JIG2</accession>
<protein>
    <submittedName>
        <fullName evidence="2 3">Uncharacterized protein</fullName>
    </submittedName>
</protein>
<dbReference type="EMBL" id="JH992986">
    <property type="protein sequence ID" value="EKX48271.1"/>
    <property type="molecule type" value="Genomic_DNA"/>
</dbReference>
<proteinExistence type="predicted"/>
<dbReference type="KEGG" id="gtt:GUITHDRAFT_105875"/>
<dbReference type="RefSeq" id="XP_005835251.1">
    <property type="nucleotide sequence ID" value="XM_005835194.1"/>
</dbReference>
<feature type="region of interest" description="Disordered" evidence="1">
    <location>
        <begin position="25"/>
        <end position="46"/>
    </location>
</feature>
<evidence type="ECO:0000256" key="1">
    <source>
        <dbReference type="SAM" id="MobiDB-lite"/>
    </source>
</evidence>
<sequence>MSSWKSKILTGNVLSFFQNDPKETNQWCGNNNEDKAATQPTVVDSSSWQQLGRRRKSCLGESRTTEQDIQAKDLSLKSQSLSSLSQVDFEHFFGAQPLSFRQNPDVGSFVSCRDGSGLPKCLGRRLSDHTNASFQINVQEIVKASSGDDRLKEVLQKLKD</sequence>
<reference evidence="3" key="3">
    <citation type="submission" date="2015-06" db="UniProtKB">
        <authorList>
            <consortium name="EnsemblProtists"/>
        </authorList>
    </citation>
    <scope>IDENTIFICATION</scope>
</reference>
<reference evidence="2 4" key="1">
    <citation type="journal article" date="2012" name="Nature">
        <title>Algal genomes reveal evolutionary mosaicism and the fate of nucleomorphs.</title>
        <authorList>
            <consortium name="DOE Joint Genome Institute"/>
            <person name="Curtis B.A."/>
            <person name="Tanifuji G."/>
            <person name="Burki F."/>
            <person name="Gruber A."/>
            <person name="Irimia M."/>
            <person name="Maruyama S."/>
            <person name="Arias M.C."/>
            <person name="Ball S.G."/>
            <person name="Gile G.H."/>
            <person name="Hirakawa Y."/>
            <person name="Hopkins J.F."/>
            <person name="Kuo A."/>
            <person name="Rensing S.A."/>
            <person name="Schmutz J."/>
            <person name="Symeonidi A."/>
            <person name="Elias M."/>
            <person name="Eveleigh R.J."/>
            <person name="Herman E.K."/>
            <person name="Klute M.J."/>
            <person name="Nakayama T."/>
            <person name="Obornik M."/>
            <person name="Reyes-Prieto A."/>
            <person name="Armbrust E.V."/>
            <person name="Aves S.J."/>
            <person name="Beiko R.G."/>
            <person name="Coutinho P."/>
            <person name="Dacks J.B."/>
            <person name="Durnford D.G."/>
            <person name="Fast N.M."/>
            <person name="Green B.R."/>
            <person name="Grisdale C.J."/>
            <person name="Hempel F."/>
            <person name="Henrissat B."/>
            <person name="Hoppner M.P."/>
            <person name="Ishida K."/>
            <person name="Kim E."/>
            <person name="Koreny L."/>
            <person name="Kroth P.G."/>
            <person name="Liu Y."/>
            <person name="Malik S.B."/>
            <person name="Maier U.G."/>
            <person name="McRose D."/>
            <person name="Mock T."/>
            <person name="Neilson J.A."/>
            <person name="Onodera N.T."/>
            <person name="Poole A.M."/>
            <person name="Pritham E.J."/>
            <person name="Richards T.A."/>
            <person name="Rocap G."/>
            <person name="Roy S.W."/>
            <person name="Sarai C."/>
            <person name="Schaack S."/>
            <person name="Shirato S."/>
            <person name="Slamovits C.H."/>
            <person name="Spencer D.F."/>
            <person name="Suzuki S."/>
            <person name="Worden A.Z."/>
            <person name="Zauner S."/>
            <person name="Barry K."/>
            <person name="Bell C."/>
            <person name="Bharti A.K."/>
            <person name="Crow J.A."/>
            <person name="Grimwood J."/>
            <person name="Kramer R."/>
            <person name="Lindquist E."/>
            <person name="Lucas S."/>
            <person name="Salamov A."/>
            <person name="McFadden G.I."/>
            <person name="Lane C.E."/>
            <person name="Keeling P.J."/>
            <person name="Gray M.W."/>
            <person name="Grigoriev I.V."/>
            <person name="Archibald J.M."/>
        </authorList>
    </citation>
    <scope>NUCLEOTIDE SEQUENCE</scope>
    <source>
        <strain evidence="2 4">CCMP2712</strain>
    </source>
</reference>
<organism evidence="2">
    <name type="scientific">Guillardia theta (strain CCMP2712)</name>
    <name type="common">Cryptophyte</name>
    <dbReference type="NCBI Taxonomy" id="905079"/>
    <lineage>
        <taxon>Eukaryota</taxon>
        <taxon>Cryptophyceae</taxon>
        <taxon>Pyrenomonadales</taxon>
        <taxon>Geminigeraceae</taxon>
        <taxon>Guillardia</taxon>
    </lineage>
</organism>
<dbReference type="AlphaFoldDB" id="L1JIG2"/>
<evidence type="ECO:0000313" key="4">
    <source>
        <dbReference type="Proteomes" id="UP000011087"/>
    </source>
</evidence>
<dbReference type="PaxDb" id="55529-EKX48271"/>
<dbReference type="HOGENOM" id="CLU_1655506_0_0_1"/>
<dbReference type="EnsemblProtists" id="EKX48271">
    <property type="protein sequence ID" value="EKX48271"/>
    <property type="gene ID" value="GUITHDRAFT_105875"/>
</dbReference>
<evidence type="ECO:0000313" key="3">
    <source>
        <dbReference type="EnsemblProtists" id="EKX48271"/>
    </source>
</evidence>
<reference evidence="4" key="2">
    <citation type="submission" date="2012-11" db="EMBL/GenBank/DDBJ databases">
        <authorList>
            <person name="Kuo A."/>
            <person name="Curtis B.A."/>
            <person name="Tanifuji G."/>
            <person name="Burki F."/>
            <person name="Gruber A."/>
            <person name="Irimia M."/>
            <person name="Maruyama S."/>
            <person name="Arias M.C."/>
            <person name="Ball S.G."/>
            <person name="Gile G.H."/>
            <person name="Hirakawa Y."/>
            <person name="Hopkins J.F."/>
            <person name="Rensing S.A."/>
            <person name="Schmutz J."/>
            <person name="Symeonidi A."/>
            <person name="Elias M."/>
            <person name="Eveleigh R.J."/>
            <person name="Herman E.K."/>
            <person name="Klute M.J."/>
            <person name="Nakayama T."/>
            <person name="Obornik M."/>
            <person name="Reyes-Prieto A."/>
            <person name="Armbrust E.V."/>
            <person name="Aves S.J."/>
            <person name="Beiko R.G."/>
            <person name="Coutinho P."/>
            <person name="Dacks J.B."/>
            <person name="Durnford D.G."/>
            <person name="Fast N.M."/>
            <person name="Green B.R."/>
            <person name="Grisdale C."/>
            <person name="Hempe F."/>
            <person name="Henrissat B."/>
            <person name="Hoppner M.P."/>
            <person name="Ishida K.-I."/>
            <person name="Kim E."/>
            <person name="Koreny L."/>
            <person name="Kroth P.G."/>
            <person name="Liu Y."/>
            <person name="Malik S.-B."/>
            <person name="Maier U.G."/>
            <person name="McRose D."/>
            <person name="Mock T."/>
            <person name="Neilson J.A."/>
            <person name="Onodera N.T."/>
            <person name="Poole A.M."/>
            <person name="Pritham E.J."/>
            <person name="Richards T.A."/>
            <person name="Rocap G."/>
            <person name="Roy S.W."/>
            <person name="Sarai C."/>
            <person name="Schaack S."/>
            <person name="Shirato S."/>
            <person name="Slamovits C.H."/>
            <person name="Spencer D.F."/>
            <person name="Suzuki S."/>
            <person name="Worden A.Z."/>
            <person name="Zauner S."/>
            <person name="Barry K."/>
            <person name="Bell C."/>
            <person name="Bharti A.K."/>
            <person name="Crow J.A."/>
            <person name="Grimwood J."/>
            <person name="Kramer R."/>
            <person name="Lindquist E."/>
            <person name="Lucas S."/>
            <person name="Salamov A."/>
            <person name="McFadden G.I."/>
            <person name="Lane C.E."/>
            <person name="Keeling P.J."/>
            <person name="Gray M.W."/>
            <person name="Grigoriev I.V."/>
            <person name="Archibald J.M."/>
        </authorList>
    </citation>
    <scope>NUCLEOTIDE SEQUENCE</scope>
    <source>
        <strain evidence="4">CCMP2712</strain>
    </source>
</reference>
<name>L1JIG2_GUITC</name>
<gene>
    <name evidence="2" type="ORF">GUITHDRAFT_105875</name>
</gene>